<dbReference type="AlphaFoldDB" id="A0A4V2DPA0"/>
<dbReference type="NCBIfam" id="TIGR04042">
    <property type="entry name" value="MSMEG_0570_fam"/>
    <property type="match status" value="1"/>
</dbReference>
<reference evidence="1 2" key="1">
    <citation type="submission" date="2019-02" db="EMBL/GenBank/DDBJ databases">
        <title>The Batch Genome Submission of Acinetobacter spp. strains.</title>
        <authorList>
            <person name="Qin J."/>
            <person name="Hu Y."/>
            <person name="Ye H."/>
            <person name="Wei L."/>
            <person name="Feng Y."/>
            <person name="Zong Z."/>
        </authorList>
    </citation>
    <scope>NUCLEOTIDE SEQUENCE [LARGE SCALE GENOMIC DNA]</scope>
    <source>
        <strain evidence="1 2">WCHABo060081</strain>
    </source>
</reference>
<protein>
    <submittedName>
        <fullName evidence="1">MSMEG_0570 family nitrogen starvation response protein</fullName>
    </submittedName>
</protein>
<comment type="caution">
    <text evidence="1">The sequence shown here is derived from an EMBL/GenBank/DDBJ whole genome shotgun (WGS) entry which is preliminary data.</text>
</comment>
<gene>
    <name evidence="1" type="ORF">EXE25_12370</name>
</gene>
<accession>A0A4V2DPA0</accession>
<sequence length="96" mass="11010">MPSVNFTVKWPNGEVNQYYSPSSIIYDYLRVGQVYSLMDFVTQVENGLEQASERVRLRYGFACSAAMDNLASIKRHINILSIQAQDQIEIIEMTNE</sequence>
<dbReference type="EMBL" id="SGSU01000013">
    <property type="protein sequence ID" value="RZG65944.1"/>
    <property type="molecule type" value="Genomic_DNA"/>
</dbReference>
<evidence type="ECO:0000313" key="1">
    <source>
        <dbReference type="EMBL" id="RZG65944.1"/>
    </source>
</evidence>
<dbReference type="InterPro" id="IPR023846">
    <property type="entry name" value="CHP04042_MSMEG0570"/>
</dbReference>
<proteinExistence type="predicted"/>
<organism evidence="1 2">
    <name type="scientific">Acinetobacter bouvetii</name>
    <dbReference type="NCBI Taxonomy" id="202951"/>
    <lineage>
        <taxon>Bacteria</taxon>
        <taxon>Pseudomonadati</taxon>
        <taxon>Pseudomonadota</taxon>
        <taxon>Gammaproteobacteria</taxon>
        <taxon>Moraxellales</taxon>
        <taxon>Moraxellaceae</taxon>
        <taxon>Acinetobacter</taxon>
    </lineage>
</organism>
<evidence type="ECO:0000313" key="2">
    <source>
        <dbReference type="Proteomes" id="UP000293483"/>
    </source>
</evidence>
<dbReference type="RefSeq" id="WP_130146739.1">
    <property type="nucleotide sequence ID" value="NZ_SGSU01000013.1"/>
</dbReference>
<name>A0A4V2DPA0_9GAMM</name>
<dbReference type="Proteomes" id="UP000293483">
    <property type="component" value="Unassembled WGS sequence"/>
</dbReference>